<keyword evidence="2" id="KW-1185">Reference proteome</keyword>
<proteinExistence type="predicted"/>
<evidence type="ECO:0000313" key="2">
    <source>
        <dbReference type="Proteomes" id="UP000887566"/>
    </source>
</evidence>
<organism evidence="2 3">
    <name type="scientific">Plectus sambesii</name>
    <dbReference type="NCBI Taxonomy" id="2011161"/>
    <lineage>
        <taxon>Eukaryota</taxon>
        <taxon>Metazoa</taxon>
        <taxon>Ecdysozoa</taxon>
        <taxon>Nematoda</taxon>
        <taxon>Chromadorea</taxon>
        <taxon>Plectida</taxon>
        <taxon>Plectina</taxon>
        <taxon>Plectoidea</taxon>
        <taxon>Plectidae</taxon>
        <taxon>Plectus</taxon>
    </lineage>
</organism>
<name>A0A914VY46_9BILA</name>
<evidence type="ECO:0000313" key="3">
    <source>
        <dbReference type="WBParaSite" id="PSAMB.scaffold26334size282.g39125.t1"/>
    </source>
</evidence>
<dbReference type="Proteomes" id="UP000887566">
    <property type="component" value="Unplaced"/>
</dbReference>
<reference evidence="3" key="1">
    <citation type="submission" date="2022-11" db="UniProtKB">
        <authorList>
            <consortium name="WormBaseParasite"/>
        </authorList>
    </citation>
    <scope>IDENTIFICATION</scope>
</reference>
<evidence type="ECO:0000256" key="1">
    <source>
        <dbReference type="SAM" id="MobiDB-lite"/>
    </source>
</evidence>
<sequence length="77" mass="8833">RIAKVVLLVVRHAPFDSSNIAAAMSEFRRGRIADGRRAIRIAQGRALRRPWESPGKDRSGDTRRQMVVEGRWHVRTQ</sequence>
<accession>A0A914VY46</accession>
<feature type="region of interest" description="Disordered" evidence="1">
    <location>
        <begin position="50"/>
        <end position="77"/>
    </location>
</feature>
<dbReference type="AlphaFoldDB" id="A0A914VY46"/>
<dbReference type="WBParaSite" id="PSAMB.scaffold26334size282.g39125.t1">
    <property type="protein sequence ID" value="PSAMB.scaffold26334size282.g39125.t1"/>
    <property type="gene ID" value="PSAMB.scaffold26334size282.g39125"/>
</dbReference>
<protein>
    <submittedName>
        <fullName evidence="3">Uncharacterized protein</fullName>
    </submittedName>
</protein>